<dbReference type="InterPro" id="IPR006094">
    <property type="entry name" value="Oxid_FAD_bind_N"/>
</dbReference>
<evidence type="ECO:0000256" key="1">
    <source>
        <dbReference type="ARBA" id="ARBA00001974"/>
    </source>
</evidence>
<evidence type="ECO:0000256" key="4">
    <source>
        <dbReference type="ARBA" id="ARBA00023002"/>
    </source>
</evidence>
<dbReference type="Gene3D" id="3.30.465.10">
    <property type="match status" value="1"/>
</dbReference>
<organism evidence="6 7">
    <name type="scientific">Aurantiacibacter xanthus</name>
    <dbReference type="NCBI Taxonomy" id="1784712"/>
    <lineage>
        <taxon>Bacteria</taxon>
        <taxon>Pseudomonadati</taxon>
        <taxon>Pseudomonadota</taxon>
        <taxon>Alphaproteobacteria</taxon>
        <taxon>Sphingomonadales</taxon>
        <taxon>Erythrobacteraceae</taxon>
        <taxon>Aurantiacibacter</taxon>
    </lineage>
</organism>
<dbReference type="PROSITE" id="PS51387">
    <property type="entry name" value="FAD_PCMH"/>
    <property type="match status" value="1"/>
</dbReference>
<comment type="caution">
    <text evidence="6">The sequence shown here is derived from an EMBL/GenBank/DDBJ whole genome shotgun (WGS) entry which is preliminary data.</text>
</comment>
<reference evidence="6 7" key="1">
    <citation type="submission" date="2018-08" db="EMBL/GenBank/DDBJ databases">
        <title>Erythrobacter zhengii sp.nov., a bacterium isolated from deep-sea sediment.</title>
        <authorList>
            <person name="Fang C."/>
            <person name="Wu Y.-H."/>
            <person name="Sun C."/>
            <person name="Wang H."/>
            <person name="Cheng H."/>
            <person name="Meng F.-X."/>
            <person name="Wang C.-S."/>
            <person name="Xu X.-W."/>
        </authorList>
    </citation>
    <scope>NUCLEOTIDE SEQUENCE [LARGE SCALE GENOMIC DNA]</scope>
    <source>
        <strain evidence="6 7">CCTCC AB 2015396</strain>
    </source>
</reference>
<dbReference type="AlphaFoldDB" id="A0A3A1NYI6"/>
<dbReference type="InterPro" id="IPR016164">
    <property type="entry name" value="FAD-linked_Oxase-like_C"/>
</dbReference>
<protein>
    <submittedName>
        <fullName evidence="6">FAD-binding oxidoreductase</fullName>
    </submittedName>
</protein>
<gene>
    <name evidence="6" type="ORF">D2V17_19870</name>
</gene>
<dbReference type="Pfam" id="PF01565">
    <property type="entry name" value="FAD_binding_4"/>
    <property type="match status" value="1"/>
</dbReference>
<dbReference type="SUPFAM" id="SSF55103">
    <property type="entry name" value="FAD-linked oxidases, C-terminal domain"/>
    <property type="match status" value="1"/>
</dbReference>
<keyword evidence="3" id="KW-0274">FAD</keyword>
<dbReference type="InterPro" id="IPR016166">
    <property type="entry name" value="FAD-bd_PCMH"/>
</dbReference>
<dbReference type="Gene3D" id="3.40.462.10">
    <property type="entry name" value="FAD-linked oxidases, C-terminal domain"/>
    <property type="match status" value="1"/>
</dbReference>
<dbReference type="GO" id="GO:0008720">
    <property type="term" value="F:D-lactate dehydrogenase (NAD+) activity"/>
    <property type="evidence" value="ECO:0007669"/>
    <property type="project" value="TreeGrafter"/>
</dbReference>
<dbReference type="InterPro" id="IPR036318">
    <property type="entry name" value="FAD-bd_PCMH-like_sf"/>
</dbReference>
<sequence>MSTCAVSRPPACTRKVRLWENACVELILPQGHSERSYHNALTAFSAVVGQEWVLATDSDRDTYMDAYALGDGRNRAPGAAVAPASREEVQAIVRLANEHRVPLWPVGRGKNLGYGGTSTVVPGTVVLDMGRMNRILEVDEKHAYCVIEPGVGFFDLYNYLKDNNIPLWMAVPGNAWGSVIGNALERGIGYTAYGDNAEQLCGLEVVMPDGDLLRTGLGALEGSKGSYHYKYGYGPSWDQMFMQSNFGIVTQAGVWLQPEPQMSAKASITLPQFADIGWAIDKLGDLRRRDVIRHNFVFGNFMHEAAVYSQRSDWYDGEGAMPDEVAQKIIDKYGMGWWSFRLNVAGGPGMVEAHMKEISDALEPQLDYKLDWTTWQQGDPIERSARGIPSVTALQIVNWHGGRGGHIGFSPVMPQDGELALAQATRMKARFEEYGLDYYTSFTMGRRHINNVNLILYDRDNVDMVTRSRGLFTALIEDSAANGYGEYRTHIDFMEPVAKSYGFNNQAQLRFNEKVKQALDPNGVIAPGKYGIGTLNGGVEA</sequence>
<evidence type="ECO:0000313" key="7">
    <source>
        <dbReference type="Proteomes" id="UP000265366"/>
    </source>
</evidence>
<dbReference type="Pfam" id="PF02913">
    <property type="entry name" value="FAD-oxidase_C"/>
    <property type="match status" value="1"/>
</dbReference>
<dbReference type="GO" id="GO:0071949">
    <property type="term" value="F:FAD binding"/>
    <property type="evidence" value="ECO:0007669"/>
    <property type="project" value="InterPro"/>
</dbReference>
<dbReference type="PANTHER" id="PTHR11748">
    <property type="entry name" value="D-LACTATE DEHYDROGENASE"/>
    <property type="match status" value="1"/>
</dbReference>
<comment type="cofactor">
    <cofactor evidence="1">
        <name>FAD</name>
        <dbReference type="ChEBI" id="CHEBI:57692"/>
    </cofactor>
</comment>
<dbReference type="OrthoDB" id="9811557at2"/>
<dbReference type="GO" id="GO:1903457">
    <property type="term" value="P:lactate catabolic process"/>
    <property type="evidence" value="ECO:0007669"/>
    <property type="project" value="TreeGrafter"/>
</dbReference>
<dbReference type="InterPro" id="IPR016169">
    <property type="entry name" value="FAD-bd_PCMH_sub2"/>
</dbReference>
<accession>A0A3A1NYI6</accession>
<dbReference type="InterPro" id="IPR016170">
    <property type="entry name" value="Cytok_DH_C_sf"/>
</dbReference>
<dbReference type="EMBL" id="QXFM01000144">
    <property type="protein sequence ID" value="RIV80187.1"/>
    <property type="molecule type" value="Genomic_DNA"/>
</dbReference>
<evidence type="ECO:0000313" key="6">
    <source>
        <dbReference type="EMBL" id="RIV80187.1"/>
    </source>
</evidence>
<dbReference type="InterPro" id="IPR016167">
    <property type="entry name" value="FAD-bd_PCMH_sub1"/>
</dbReference>
<dbReference type="GO" id="GO:0004458">
    <property type="term" value="F:D-lactate dehydrogenase (cytochrome) activity"/>
    <property type="evidence" value="ECO:0007669"/>
    <property type="project" value="TreeGrafter"/>
</dbReference>
<dbReference type="SUPFAM" id="SSF56176">
    <property type="entry name" value="FAD-binding/transporter-associated domain-like"/>
    <property type="match status" value="1"/>
</dbReference>
<dbReference type="InterPro" id="IPR016171">
    <property type="entry name" value="Vanillyl_alc_oxidase_C-sub2"/>
</dbReference>
<feature type="domain" description="FAD-binding PCMH-type" evidence="5">
    <location>
        <begin position="73"/>
        <end position="259"/>
    </location>
</feature>
<dbReference type="Gene3D" id="1.10.45.10">
    <property type="entry name" value="Vanillyl-alcohol Oxidase, Chain A, domain 4"/>
    <property type="match status" value="1"/>
</dbReference>
<keyword evidence="4" id="KW-0560">Oxidoreductase</keyword>
<dbReference type="Gene3D" id="3.30.43.10">
    <property type="entry name" value="Uridine Diphospho-n-acetylenolpyruvylglucosamine Reductase, domain 2"/>
    <property type="match status" value="1"/>
</dbReference>
<proteinExistence type="predicted"/>
<dbReference type="Proteomes" id="UP000265366">
    <property type="component" value="Unassembled WGS sequence"/>
</dbReference>
<keyword evidence="2" id="KW-0285">Flavoprotein</keyword>
<evidence type="ECO:0000256" key="2">
    <source>
        <dbReference type="ARBA" id="ARBA00022630"/>
    </source>
</evidence>
<evidence type="ECO:0000259" key="5">
    <source>
        <dbReference type="PROSITE" id="PS51387"/>
    </source>
</evidence>
<dbReference type="PANTHER" id="PTHR11748:SF114">
    <property type="entry name" value="ARYL-ALCOHOL OXIDASE VANILLYL-ALCOHOL OXIDASE (AFU_ORTHOLOGUE AFUA_3G09500)-RELATED"/>
    <property type="match status" value="1"/>
</dbReference>
<keyword evidence="7" id="KW-1185">Reference proteome</keyword>
<evidence type="ECO:0000256" key="3">
    <source>
        <dbReference type="ARBA" id="ARBA00022827"/>
    </source>
</evidence>
<dbReference type="InterPro" id="IPR004113">
    <property type="entry name" value="FAD-bd_oxidored_4_C"/>
</dbReference>
<name>A0A3A1NYI6_9SPHN</name>